<protein>
    <submittedName>
        <fullName evidence="3">Uncharacterized protein</fullName>
    </submittedName>
</protein>
<evidence type="ECO:0000256" key="1">
    <source>
        <dbReference type="SAM" id="MobiDB-lite"/>
    </source>
</evidence>
<evidence type="ECO:0000313" key="4">
    <source>
        <dbReference type="Proteomes" id="UP000307440"/>
    </source>
</evidence>
<proteinExistence type="predicted"/>
<dbReference type="STRING" id="230819.A0A5C3KB48"/>
<name>A0A5C3KB48_COPMA</name>
<dbReference type="EMBL" id="ML210531">
    <property type="protein sequence ID" value="TFK17316.1"/>
    <property type="molecule type" value="Genomic_DNA"/>
</dbReference>
<organism evidence="3 4">
    <name type="scientific">Coprinopsis marcescibilis</name>
    <name type="common">Agaric fungus</name>
    <name type="synonym">Psathyrella marcescibilis</name>
    <dbReference type="NCBI Taxonomy" id="230819"/>
    <lineage>
        <taxon>Eukaryota</taxon>
        <taxon>Fungi</taxon>
        <taxon>Dikarya</taxon>
        <taxon>Basidiomycota</taxon>
        <taxon>Agaricomycotina</taxon>
        <taxon>Agaricomycetes</taxon>
        <taxon>Agaricomycetidae</taxon>
        <taxon>Agaricales</taxon>
        <taxon>Agaricineae</taxon>
        <taxon>Psathyrellaceae</taxon>
        <taxon>Coprinopsis</taxon>
    </lineage>
</organism>
<keyword evidence="2" id="KW-1133">Transmembrane helix</keyword>
<dbReference type="AlphaFoldDB" id="A0A5C3KB48"/>
<keyword evidence="2" id="KW-0472">Membrane</keyword>
<reference evidence="3 4" key="1">
    <citation type="journal article" date="2019" name="Nat. Ecol. Evol.">
        <title>Megaphylogeny resolves global patterns of mushroom evolution.</title>
        <authorList>
            <person name="Varga T."/>
            <person name="Krizsan K."/>
            <person name="Foldi C."/>
            <person name="Dima B."/>
            <person name="Sanchez-Garcia M."/>
            <person name="Sanchez-Ramirez S."/>
            <person name="Szollosi G.J."/>
            <person name="Szarkandi J.G."/>
            <person name="Papp V."/>
            <person name="Albert L."/>
            <person name="Andreopoulos W."/>
            <person name="Angelini C."/>
            <person name="Antonin V."/>
            <person name="Barry K.W."/>
            <person name="Bougher N.L."/>
            <person name="Buchanan P."/>
            <person name="Buyck B."/>
            <person name="Bense V."/>
            <person name="Catcheside P."/>
            <person name="Chovatia M."/>
            <person name="Cooper J."/>
            <person name="Damon W."/>
            <person name="Desjardin D."/>
            <person name="Finy P."/>
            <person name="Geml J."/>
            <person name="Haridas S."/>
            <person name="Hughes K."/>
            <person name="Justo A."/>
            <person name="Karasinski D."/>
            <person name="Kautmanova I."/>
            <person name="Kiss B."/>
            <person name="Kocsube S."/>
            <person name="Kotiranta H."/>
            <person name="LaButti K.M."/>
            <person name="Lechner B.E."/>
            <person name="Liimatainen K."/>
            <person name="Lipzen A."/>
            <person name="Lukacs Z."/>
            <person name="Mihaltcheva S."/>
            <person name="Morgado L.N."/>
            <person name="Niskanen T."/>
            <person name="Noordeloos M.E."/>
            <person name="Ohm R.A."/>
            <person name="Ortiz-Santana B."/>
            <person name="Ovrebo C."/>
            <person name="Racz N."/>
            <person name="Riley R."/>
            <person name="Savchenko A."/>
            <person name="Shiryaev A."/>
            <person name="Soop K."/>
            <person name="Spirin V."/>
            <person name="Szebenyi C."/>
            <person name="Tomsovsky M."/>
            <person name="Tulloss R.E."/>
            <person name="Uehling J."/>
            <person name="Grigoriev I.V."/>
            <person name="Vagvolgyi C."/>
            <person name="Papp T."/>
            <person name="Martin F.M."/>
            <person name="Miettinen O."/>
            <person name="Hibbett D.S."/>
            <person name="Nagy L.G."/>
        </authorList>
    </citation>
    <scope>NUCLEOTIDE SEQUENCE [LARGE SCALE GENOMIC DNA]</scope>
    <source>
        <strain evidence="3 4">CBS 121175</strain>
    </source>
</reference>
<feature type="transmembrane region" description="Helical" evidence="2">
    <location>
        <begin position="149"/>
        <end position="169"/>
    </location>
</feature>
<gene>
    <name evidence="3" type="ORF">FA15DRAFT_574923</name>
</gene>
<keyword evidence="2" id="KW-0812">Transmembrane</keyword>
<feature type="non-terminal residue" evidence="3">
    <location>
        <position position="1"/>
    </location>
</feature>
<evidence type="ECO:0000256" key="2">
    <source>
        <dbReference type="SAM" id="Phobius"/>
    </source>
</evidence>
<dbReference type="Proteomes" id="UP000307440">
    <property type="component" value="Unassembled WGS sequence"/>
</dbReference>
<dbReference type="OrthoDB" id="3363836at2759"/>
<keyword evidence="4" id="KW-1185">Reference proteome</keyword>
<feature type="compositionally biased region" description="Basic and acidic residues" evidence="1">
    <location>
        <begin position="298"/>
        <end position="307"/>
    </location>
</feature>
<evidence type="ECO:0000313" key="3">
    <source>
        <dbReference type="EMBL" id="TFK17316.1"/>
    </source>
</evidence>
<accession>A0A5C3KB48</accession>
<sequence>CATGGLYLNPQVQQRVNVLQPIKVEWDTTCFDTDKVNIILHAPNQVHRWTNVPYQAGSYEITDIKPRWWENVRDRNLQFRIVPAQGSFMDAVSLPSGPVFTGTFDLPAEGEPLPPALDLSLNGGVESDTDVSAILAAEQAKGMTPGKTAAAVLVPLIFIALLALGYFKWKRSRGKDKRKNWAEAVDKRMSTISADWKSVSVAGAQAAIRNSMAVNAGGARTSFSFGNIRPSAGFEREDEKAGMDDGAYGIGAEQRRPGVGLRNPGGVGVGGERVSRVSFAADTRVSRVSFADGSRPSGESRRTKTFRDSFVPPVPTLPVNGSIRNSNYAAGGRRGSEEDGAGAPPVGSMSPLQTQGAVTLTPEDIRARIAAGRARADSAGGRKGSFERDVTENEQGMMDDYMPALQMMRTGEASDDYLFSQHAIAPPAPTYPKHLTGDSTSALNMNSTPNPMSPVMATMAMPATVMSPDEMLRAYAERKKSMASTMTSGSGFSATGGMMSPTNTGGQGYPQPPQPVAGGRMLFGGNVGVGAGDMSPKTPSMGFAPDEYDANFSFGGQQAQMPLQQQGYSAGMMQQQQQQGAQGYGGYDAA</sequence>
<feature type="non-terminal residue" evidence="3">
    <location>
        <position position="590"/>
    </location>
</feature>
<feature type="region of interest" description="Disordered" evidence="1">
    <location>
        <begin position="289"/>
        <end position="353"/>
    </location>
</feature>